<dbReference type="EMBL" id="PVEM01000001">
    <property type="protein sequence ID" value="PTD13033.1"/>
    <property type="molecule type" value="Genomic_DNA"/>
</dbReference>
<gene>
    <name evidence="1" type="ORF">FCULG_00002762</name>
</gene>
<keyword evidence="2" id="KW-1185">Reference proteome</keyword>
<dbReference type="Proteomes" id="UP000241587">
    <property type="component" value="Unassembled WGS sequence"/>
</dbReference>
<organism evidence="1 2">
    <name type="scientific">Fusarium culmorum</name>
    <dbReference type="NCBI Taxonomy" id="5516"/>
    <lineage>
        <taxon>Eukaryota</taxon>
        <taxon>Fungi</taxon>
        <taxon>Dikarya</taxon>
        <taxon>Ascomycota</taxon>
        <taxon>Pezizomycotina</taxon>
        <taxon>Sordariomycetes</taxon>
        <taxon>Hypocreomycetidae</taxon>
        <taxon>Hypocreales</taxon>
        <taxon>Nectriaceae</taxon>
        <taxon>Fusarium</taxon>
    </lineage>
</organism>
<accession>A0A2T4HB65</accession>
<proteinExistence type="predicted"/>
<evidence type="ECO:0000313" key="1">
    <source>
        <dbReference type="EMBL" id="PTD13033.1"/>
    </source>
</evidence>
<dbReference type="AlphaFoldDB" id="A0A2T4HB65"/>
<evidence type="ECO:0000313" key="2">
    <source>
        <dbReference type="Proteomes" id="UP000241587"/>
    </source>
</evidence>
<reference evidence="1 2" key="1">
    <citation type="submission" date="2018-02" db="EMBL/GenBank/DDBJ databases">
        <title>Fusarium culmorum secondary metabolites in fungal-bacterial-plant interactions.</title>
        <authorList>
            <person name="Schmidt R."/>
        </authorList>
    </citation>
    <scope>NUCLEOTIDE SEQUENCE [LARGE SCALE GENOMIC DNA]</scope>
    <source>
        <strain evidence="1 2">PV</strain>
    </source>
</reference>
<sequence>MRVSSQSCCSLTSSHGVYVFALVAFFEAGAEPVLDDLEVLVLAGHLVVLPDAVETDAVGPFPVVPAFCVDDLAVGEGHEEFAGCVFDVDEFVDELLDLGVDVLRRDGVDLRT</sequence>
<protein>
    <submittedName>
        <fullName evidence="1">Uncharacterized protein</fullName>
    </submittedName>
</protein>
<comment type="caution">
    <text evidence="1">The sequence shown here is derived from an EMBL/GenBank/DDBJ whole genome shotgun (WGS) entry which is preliminary data.</text>
</comment>
<name>A0A2T4HB65_FUSCU</name>